<dbReference type="InterPro" id="IPR006235">
    <property type="entry name" value="OAc-hSer/O-AcSer_sulfhydrylase"/>
</dbReference>
<proteinExistence type="inferred from homology"/>
<evidence type="ECO:0000313" key="7">
    <source>
        <dbReference type="Proteomes" id="UP001212421"/>
    </source>
</evidence>
<dbReference type="Gene3D" id="3.90.1150.10">
    <property type="entry name" value="Aspartate Aminotransferase, domain 1"/>
    <property type="match status" value="1"/>
</dbReference>
<dbReference type="RefSeq" id="WP_348648559.1">
    <property type="nucleotide sequence ID" value="NZ_CP075584.1"/>
</dbReference>
<evidence type="ECO:0000256" key="5">
    <source>
        <dbReference type="RuleBase" id="RU362118"/>
    </source>
</evidence>
<dbReference type="SUPFAM" id="SSF53383">
    <property type="entry name" value="PLP-dependent transferases"/>
    <property type="match status" value="1"/>
</dbReference>
<organism evidence="6 7">
    <name type="scientific">Cryobacterium breve</name>
    <dbReference type="NCBI Taxonomy" id="1259258"/>
    <lineage>
        <taxon>Bacteria</taxon>
        <taxon>Bacillati</taxon>
        <taxon>Actinomycetota</taxon>
        <taxon>Actinomycetes</taxon>
        <taxon>Micrococcales</taxon>
        <taxon>Microbacteriaceae</taxon>
        <taxon>Cryobacterium</taxon>
    </lineage>
</organism>
<evidence type="ECO:0000256" key="4">
    <source>
        <dbReference type="ARBA" id="ARBA00022898"/>
    </source>
</evidence>
<comment type="cofactor">
    <cofactor evidence="1 5">
        <name>pyridoxal 5'-phosphate</name>
        <dbReference type="ChEBI" id="CHEBI:597326"/>
    </cofactor>
</comment>
<dbReference type="Proteomes" id="UP001212421">
    <property type="component" value="Chromosome"/>
</dbReference>
<name>A0ABY7NIQ4_9MICO</name>
<dbReference type="InterPro" id="IPR000277">
    <property type="entry name" value="Cys/Met-Metab_PyrdxlP-dep_enz"/>
</dbReference>
<protein>
    <submittedName>
        <fullName evidence="6">Aminotransferase class I/II-fold pyridoxal phosphate-dependent enzyme</fullName>
    </submittedName>
</protein>
<dbReference type="Pfam" id="PF01053">
    <property type="entry name" value="Cys_Met_Meta_PP"/>
    <property type="match status" value="1"/>
</dbReference>
<dbReference type="CDD" id="cd00614">
    <property type="entry name" value="CGS_like"/>
    <property type="match status" value="1"/>
</dbReference>
<evidence type="ECO:0000256" key="3">
    <source>
        <dbReference type="ARBA" id="ARBA00022679"/>
    </source>
</evidence>
<keyword evidence="7" id="KW-1185">Reference proteome</keyword>
<dbReference type="EMBL" id="CP075584">
    <property type="protein sequence ID" value="WBM81485.1"/>
    <property type="molecule type" value="Genomic_DNA"/>
</dbReference>
<dbReference type="InterPro" id="IPR015422">
    <property type="entry name" value="PyrdxlP-dep_Trfase_small"/>
</dbReference>
<evidence type="ECO:0000256" key="2">
    <source>
        <dbReference type="ARBA" id="ARBA00009077"/>
    </source>
</evidence>
<dbReference type="Gene3D" id="3.40.640.10">
    <property type="entry name" value="Type I PLP-dependent aspartate aminotransferase-like (Major domain)"/>
    <property type="match status" value="1"/>
</dbReference>
<keyword evidence="3" id="KW-0808">Transferase</keyword>
<evidence type="ECO:0000313" key="6">
    <source>
        <dbReference type="EMBL" id="WBM81485.1"/>
    </source>
</evidence>
<accession>A0ABY7NIQ4</accession>
<comment type="similarity">
    <text evidence="2 5">Belongs to the trans-sulfuration enzymes family.</text>
</comment>
<dbReference type="PIRSF" id="PIRSF001434">
    <property type="entry name" value="CGS"/>
    <property type="match status" value="1"/>
</dbReference>
<evidence type="ECO:0000256" key="1">
    <source>
        <dbReference type="ARBA" id="ARBA00001933"/>
    </source>
</evidence>
<sequence length="439" mass="46855">MYLTAGFVFDDFDDARNRFAGVDPGYIYSRYANPTVAAVEQRIAALEHGADAILVGSGQAAISSALLGLLRAGDHVVSASSIYEGSRALFLENFPALDIESTFVEDANDPAEWERRIRPNTRALFAESISNPRNRILDVAAIADVARRHGIPLVIDNTFASPYLLRPIEHGADIVVHSASKFLSGHGTVLGGVIVDGGRFDWGAHPDRFSQLTHPGIDGGPGFLERFGRTAYSAYTRSVIVSRLGPTASPFTAFLIQQGIETLSLRLDRQSATALALARWLEGRPEVSSVDYAGLASHPHYELARRYLPRGQGSVFAVTLRGGVAAAKALINAVGLFTHMAHLGDVRSLIQHPASTSHAHRTDAQLRYEGIGPGMIRLSVGVEDAADLIADLERGLAAIPRSFDIEAAFSGTNSPPDGAVAAGLSAGPLVTVSTRTTER</sequence>
<dbReference type="InterPro" id="IPR015424">
    <property type="entry name" value="PyrdxlP-dep_Trfase"/>
</dbReference>
<dbReference type="InterPro" id="IPR015421">
    <property type="entry name" value="PyrdxlP-dep_Trfase_major"/>
</dbReference>
<keyword evidence="4 5" id="KW-0663">Pyridoxal phosphate</keyword>
<gene>
    <name evidence="6" type="ORF">KIV56_09345</name>
</gene>
<dbReference type="GO" id="GO:0008483">
    <property type="term" value="F:transaminase activity"/>
    <property type="evidence" value="ECO:0007669"/>
    <property type="project" value="UniProtKB-KW"/>
</dbReference>
<dbReference type="PANTHER" id="PTHR43797">
    <property type="entry name" value="HOMOCYSTEINE/CYSTEINE SYNTHASE"/>
    <property type="match status" value="1"/>
</dbReference>
<reference evidence="6 7" key="1">
    <citation type="submission" date="2021-05" db="EMBL/GenBank/DDBJ databases">
        <authorList>
            <person name="Kumar R."/>
            <person name="Kumar A."/>
            <person name="Mukhia S."/>
        </authorList>
    </citation>
    <scope>NUCLEOTIDE SEQUENCE [LARGE SCALE GENOMIC DNA]</scope>
    <source>
        <strain evidence="6 7">ERMR7:08</strain>
    </source>
</reference>
<dbReference type="PANTHER" id="PTHR43797:SF2">
    <property type="entry name" value="HOMOCYSTEINE_CYSTEINE SYNTHASE"/>
    <property type="match status" value="1"/>
</dbReference>
<keyword evidence="6" id="KW-0032">Aminotransferase</keyword>